<evidence type="ECO:0000313" key="3">
    <source>
        <dbReference type="Proteomes" id="UP001499843"/>
    </source>
</evidence>
<keyword evidence="1" id="KW-0812">Transmembrane</keyword>
<name>A0ABN3CX19_9ACTN</name>
<keyword evidence="1" id="KW-0472">Membrane</keyword>
<dbReference type="Proteomes" id="UP001499843">
    <property type="component" value="Unassembled WGS sequence"/>
</dbReference>
<evidence type="ECO:0000256" key="1">
    <source>
        <dbReference type="SAM" id="Phobius"/>
    </source>
</evidence>
<proteinExistence type="predicted"/>
<keyword evidence="1" id="KW-1133">Transmembrane helix</keyword>
<comment type="caution">
    <text evidence="2">The sequence shown here is derived from an EMBL/GenBank/DDBJ whole genome shotgun (WGS) entry which is preliminary data.</text>
</comment>
<accession>A0ABN3CX19</accession>
<protein>
    <submittedName>
        <fullName evidence="2">Uncharacterized protein</fullName>
    </submittedName>
</protein>
<feature type="transmembrane region" description="Helical" evidence="1">
    <location>
        <begin position="73"/>
        <end position="91"/>
    </location>
</feature>
<evidence type="ECO:0000313" key="2">
    <source>
        <dbReference type="EMBL" id="GAA2214049.1"/>
    </source>
</evidence>
<organism evidence="2 3">
    <name type="scientific">Nonomuraea monospora</name>
    <dbReference type="NCBI Taxonomy" id="568818"/>
    <lineage>
        <taxon>Bacteria</taxon>
        <taxon>Bacillati</taxon>
        <taxon>Actinomycetota</taxon>
        <taxon>Actinomycetes</taxon>
        <taxon>Streptosporangiales</taxon>
        <taxon>Streptosporangiaceae</taxon>
        <taxon>Nonomuraea</taxon>
    </lineage>
</organism>
<keyword evidence="3" id="KW-1185">Reference proteome</keyword>
<reference evidence="2 3" key="1">
    <citation type="journal article" date="2019" name="Int. J. Syst. Evol. Microbiol.">
        <title>The Global Catalogue of Microorganisms (GCM) 10K type strain sequencing project: providing services to taxonomists for standard genome sequencing and annotation.</title>
        <authorList>
            <consortium name="The Broad Institute Genomics Platform"/>
            <consortium name="The Broad Institute Genome Sequencing Center for Infectious Disease"/>
            <person name="Wu L."/>
            <person name="Ma J."/>
        </authorList>
    </citation>
    <scope>NUCLEOTIDE SEQUENCE [LARGE SCALE GENOMIC DNA]</scope>
    <source>
        <strain evidence="2 3">JCM 16114</strain>
    </source>
</reference>
<gene>
    <name evidence="2" type="ORF">GCM10009850_095130</name>
</gene>
<dbReference type="EMBL" id="BAAAQX010000037">
    <property type="protein sequence ID" value="GAA2214049.1"/>
    <property type="molecule type" value="Genomic_DNA"/>
</dbReference>
<sequence length="92" mass="9631">MRRTSLSRVHVMATDRKGGPHLRDSVQRGILTAHRLPLTADPAGSRSAEALTRRGAGRLVADGHGAAASRAGVVGWWLTALFVAAFAGMTAT</sequence>